<dbReference type="AlphaFoldDB" id="A0A2M6WX82"/>
<evidence type="ECO:0000313" key="1">
    <source>
        <dbReference type="EMBL" id="PIT97400.1"/>
    </source>
</evidence>
<protein>
    <submittedName>
        <fullName evidence="1">Uncharacterized protein</fullName>
    </submittedName>
</protein>
<reference evidence="2" key="1">
    <citation type="submission" date="2017-09" db="EMBL/GenBank/DDBJ databases">
        <title>Depth-based differentiation of microbial function through sediment-hosted aquifers and enrichment of novel symbionts in the deep terrestrial subsurface.</title>
        <authorList>
            <person name="Probst A.J."/>
            <person name="Ladd B."/>
            <person name="Jarett J.K."/>
            <person name="Geller-Mcgrath D.E."/>
            <person name="Sieber C.M.K."/>
            <person name="Emerson J.B."/>
            <person name="Anantharaman K."/>
            <person name="Thomas B.C."/>
            <person name="Malmstrom R."/>
            <person name="Stieglmeier M."/>
            <person name="Klingl A."/>
            <person name="Woyke T."/>
            <person name="Ryan C.M."/>
            <person name="Banfield J.F."/>
        </authorList>
    </citation>
    <scope>NUCLEOTIDE SEQUENCE [LARGE SCALE GENOMIC DNA]</scope>
</reference>
<sequence length="122" mass="13180">MLISGRGPLYLTHTIAAGYRHYKGIPGVGFYQPASKFGPVKTEIGISHEEELPLGLNFGEPSEIGSAKEQHEKRISEGLAGVKEGIDSKKVASVEVSGKVIKITLDRGEIYSVSVREVLKSE</sequence>
<accession>A0A2M6WX82</accession>
<proteinExistence type="predicted"/>
<dbReference type="EMBL" id="PEZV01000013">
    <property type="protein sequence ID" value="PIT97400.1"/>
    <property type="molecule type" value="Genomic_DNA"/>
</dbReference>
<gene>
    <name evidence="1" type="ORF">COT77_01700</name>
</gene>
<dbReference type="Proteomes" id="UP000228596">
    <property type="component" value="Unassembled WGS sequence"/>
</dbReference>
<organism evidence="1 2">
    <name type="scientific">Candidatus Berkelbacteria bacterium CG10_big_fil_rev_8_21_14_0_10_41_12</name>
    <dbReference type="NCBI Taxonomy" id="1974513"/>
    <lineage>
        <taxon>Bacteria</taxon>
        <taxon>Candidatus Berkelbacteria</taxon>
    </lineage>
</organism>
<evidence type="ECO:0000313" key="2">
    <source>
        <dbReference type="Proteomes" id="UP000228596"/>
    </source>
</evidence>
<name>A0A2M6WX82_9BACT</name>
<comment type="caution">
    <text evidence="1">The sequence shown here is derived from an EMBL/GenBank/DDBJ whole genome shotgun (WGS) entry which is preliminary data.</text>
</comment>